<accession>A0ACC2SEB7</accession>
<organism evidence="1 2">
    <name type="scientific">Entomophthora muscae</name>
    <dbReference type="NCBI Taxonomy" id="34485"/>
    <lineage>
        <taxon>Eukaryota</taxon>
        <taxon>Fungi</taxon>
        <taxon>Fungi incertae sedis</taxon>
        <taxon>Zoopagomycota</taxon>
        <taxon>Entomophthoromycotina</taxon>
        <taxon>Entomophthoromycetes</taxon>
        <taxon>Entomophthorales</taxon>
        <taxon>Entomophthoraceae</taxon>
        <taxon>Entomophthora</taxon>
    </lineage>
</organism>
<dbReference type="EMBL" id="QTSX02005142">
    <property type="protein sequence ID" value="KAJ9060738.1"/>
    <property type="molecule type" value="Genomic_DNA"/>
</dbReference>
<dbReference type="Proteomes" id="UP001165960">
    <property type="component" value="Unassembled WGS sequence"/>
</dbReference>
<protein>
    <submittedName>
        <fullName evidence="1">Uncharacterized protein</fullName>
    </submittedName>
</protein>
<evidence type="ECO:0000313" key="1">
    <source>
        <dbReference type="EMBL" id="KAJ9060738.1"/>
    </source>
</evidence>
<gene>
    <name evidence="1" type="ORF">DSO57_1027784</name>
</gene>
<evidence type="ECO:0000313" key="2">
    <source>
        <dbReference type="Proteomes" id="UP001165960"/>
    </source>
</evidence>
<reference evidence="1" key="1">
    <citation type="submission" date="2022-04" db="EMBL/GenBank/DDBJ databases">
        <title>Genome of the entomopathogenic fungus Entomophthora muscae.</title>
        <authorList>
            <person name="Elya C."/>
            <person name="Lovett B.R."/>
            <person name="Lee E."/>
            <person name="Macias A.M."/>
            <person name="Hajek A.E."/>
            <person name="De Bivort B.L."/>
            <person name="Kasson M.T."/>
            <person name="De Fine Licht H.H."/>
            <person name="Stajich J.E."/>
        </authorList>
    </citation>
    <scope>NUCLEOTIDE SEQUENCE</scope>
    <source>
        <strain evidence="1">Berkeley</strain>
    </source>
</reference>
<comment type="caution">
    <text evidence="1">The sequence shown here is derived from an EMBL/GenBank/DDBJ whole genome shotgun (WGS) entry which is preliminary data.</text>
</comment>
<keyword evidence="2" id="KW-1185">Reference proteome</keyword>
<name>A0ACC2SEB7_9FUNG</name>
<proteinExistence type="predicted"/>
<sequence>MLQIIHHPIQSSNPLKVGSKSPAPFSFHSLVDQHKTQSSYQDKASLERDGASNFLPELRAALPERLSKNLRNFNHQYLGKNHSSDFGIPTVFVRSIQGFLNAYHSQGVALANEALKGLDQADHFPRIFLKLLTHRGSGFHYLHLKEESSLEINHEKSSGGLVGKTSMGFSG</sequence>